<reference evidence="1" key="1">
    <citation type="submission" date="2020-04" db="EMBL/GenBank/DDBJ databases">
        <title>A chromosome-scale assembly and high-density genetic map of the yellow drum (Nibea albiflora) genome.</title>
        <authorList>
            <person name="Xu D."/>
            <person name="Zhang W."/>
            <person name="Chen R."/>
            <person name="Tan P."/>
            <person name="Wang L."/>
            <person name="Song H."/>
            <person name="Tian L."/>
            <person name="Zhu Q."/>
            <person name="Wang B."/>
        </authorList>
    </citation>
    <scope>NUCLEOTIDE SEQUENCE</scope>
    <source>
        <strain evidence="1">ZJHYS-2018</strain>
    </source>
</reference>
<dbReference type="Proteomes" id="UP000805704">
    <property type="component" value="Chromosome 11"/>
</dbReference>
<protein>
    <submittedName>
        <fullName evidence="1">Uncharacterized protein</fullName>
    </submittedName>
</protein>
<gene>
    <name evidence="1" type="ORF">GBF38_022043</name>
</gene>
<sequence length="196" mass="22081">DDTESCLICPQRILIHFYEYTSGEAVSKNGQTDAHEELEIRVHKDGSAPTVISQSLHTCNNAKKPVIITSSQSLPPSLSFPLTLLQKLYPAAPKLEKEPSPPRFVETLAKKNYVKRTAPQEDTAAEESVHDSNEDQDKEEGEEEEGYKRRRRRRKRKPSLHQDSGKDGAAPESTSGQSQMHVDERGECVSKNRKRK</sequence>
<organism evidence="1 2">
    <name type="scientific">Nibea albiflora</name>
    <name type="common">Yellow drum</name>
    <name type="synonym">Corvina albiflora</name>
    <dbReference type="NCBI Taxonomy" id="240163"/>
    <lineage>
        <taxon>Eukaryota</taxon>
        <taxon>Metazoa</taxon>
        <taxon>Chordata</taxon>
        <taxon>Craniata</taxon>
        <taxon>Vertebrata</taxon>
        <taxon>Euteleostomi</taxon>
        <taxon>Actinopterygii</taxon>
        <taxon>Neopterygii</taxon>
        <taxon>Teleostei</taxon>
        <taxon>Neoteleostei</taxon>
        <taxon>Acanthomorphata</taxon>
        <taxon>Eupercaria</taxon>
        <taxon>Sciaenidae</taxon>
        <taxon>Nibea</taxon>
    </lineage>
</organism>
<feature type="non-terminal residue" evidence="1">
    <location>
        <position position="196"/>
    </location>
</feature>
<accession>A0ACB7FGP3</accession>
<evidence type="ECO:0000313" key="2">
    <source>
        <dbReference type="Proteomes" id="UP000805704"/>
    </source>
</evidence>
<keyword evidence="2" id="KW-1185">Reference proteome</keyword>
<evidence type="ECO:0000313" key="1">
    <source>
        <dbReference type="EMBL" id="KAG8013592.1"/>
    </source>
</evidence>
<feature type="non-terminal residue" evidence="1">
    <location>
        <position position="1"/>
    </location>
</feature>
<dbReference type="EMBL" id="CM024799">
    <property type="protein sequence ID" value="KAG8013592.1"/>
    <property type="molecule type" value="Genomic_DNA"/>
</dbReference>
<proteinExistence type="predicted"/>
<comment type="caution">
    <text evidence="1">The sequence shown here is derived from an EMBL/GenBank/DDBJ whole genome shotgun (WGS) entry which is preliminary data.</text>
</comment>
<name>A0ACB7FGP3_NIBAL</name>